<dbReference type="PANTHER" id="PTHR20854:SF4">
    <property type="entry name" value="INOSITOL-1-MONOPHOSPHATASE-RELATED"/>
    <property type="match status" value="1"/>
</dbReference>
<accession>A0ABV8VIY4</accession>
<organism evidence="1 2">
    <name type="scientific">Nocardia halotolerans</name>
    <dbReference type="NCBI Taxonomy" id="1755878"/>
    <lineage>
        <taxon>Bacteria</taxon>
        <taxon>Bacillati</taxon>
        <taxon>Actinomycetota</taxon>
        <taxon>Actinomycetes</taxon>
        <taxon>Mycobacteriales</taxon>
        <taxon>Nocardiaceae</taxon>
        <taxon>Nocardia</taxon>
    </lineage>
</organism>
<comment type="caution">
    <text evidence="1">The sequence shown here is derived from an EMBL/GenBank/DDBJ whole genome shotgun (WGS) entry which is preliminary data.</text>
</comment>
<gene>
    <name evidence="1" type="ORF">ACFO5K_10620</name>
</gene>
<proteinExistence type="predicted"/>
<evidence type="ECO:0000313" key="2">
    <source>
        <dbReference type="Proteomes" id="UP001595844"/>
    </source>
</evidence>
<evidence type="ECO:0000313" key="1">
    <source>
        <dbReference type="EMBL" id="MFC4374553.1"/>
    </source>
</evidence>
<dbReference type="Pfam" id="PF00459">
    <property type="entry name" value="Inositol_P"/>
    <property type="match status" value="1"/>
</dbReference>
<protein>
    <submittedName>
        <fullName evidence="1">Inositol monophosphatase family protein</fullName>
    </submittedName>
</protein>
<keyword evidence="2" id="KW-1185">Reference proteome</keyword>
<dbReference type="EMBL" id="JBHSDL010000014">
    <property type="protein sequence ID" value="MFC4374553.1"/>
    <property type="molecule type" value="Genomic_DNA"/>
</dbReference>
<dbReference type="Gene3D" id="3.40.190.80">
    <property type="match status" value="1"/>
</dbReference>
<dbReference type="RefSeq" id="WP_378559796.1">
    <property type="nucleotide sequence ID" value="NZ_JBHSDL010000014.1"/>
</dbReference>
<sequence>MQHSDADIAIRATEVASTVIRSAFGAPVTRFAKDGDDFATQADMAAEQAILEVLAEARPGDRFVAEESGTTGTGTGERTWFVDPLCGTRNFAVGTTFVAVNVALRVADTVRAAAVADPFTREVFWTDGHRAYRRHDELDEQLRPQADSRLVDVDLDHEFPWSTPASLFDAPGFAGSFHPRVLSTALALVWVAAGRRAAYVTGGDLRDSVHFTSAIAVCRAAGCVVTGLAGQPLHTAPHGLIAAADAGTHAQLVAAVAGLH</sequence>
<dbReference type="InterPro" id="IPR000760">
    <property type="entry name" value="Inositol_monophosphatase-like"/>
</dbReference>
<dbReference type="SUPFAM" id="SSF56655">
    <property type="entry name" value="Carbohydrate phosphatase"/>
    <property type="match status" value="1"/>
</dbReference>
<dbReference type="CDD" id="cd01637">
    <property type="entry name" value="IMPase_like"/>
    <property type="match status" value="1"/>
</dbReference>
<dbReference type="PANTHER" id="PTHR20854">
    <property type="entry name" value="INOSITOL MONOPHOSPHATASE"/>
    <property type="match status" value="1"/>
</dbReference>
<dbReference type="Proteomes" id="UP001595844">
    <property type="component" value="Unassembled WGS sequence"/>
</dbReference>
<reference evidence="2" key="1">
    <citation type="journal article" date="2019" name="Int. J. Syst. Evol. Microbiol.">
        <title>The Global Catalogue of Microorganisms (GCM) 10K type strain sequencing project: providing services to taxonomists for standard genome sequencing and annotation.</title>
        <authorList>
            <consortium name="The Broad Institute Genomics Platform"/>
            <consortium name="The Broad Institute Genome Sequencing Center for Infectious Disease"/>
            <person name="Wu L."/>
            <person name="Ma J."/>
        </authorList>
    </citation>
    <scope>NUCLEOTIDE SEQUENCE [LARGE SCALE GENOMIC DNA]</scope>
    <source>
        <strain evidence="2">IBRC-M 10490</strain>
    </source>
</reference>
<dbReference type="Gene3D" id="3.30.540.10">
    <property type="entry name" value="Fructose-1,6-Bisphosphatase, subunit A, domain 1"/>
    <property type="match status" value="1"/>
</dbReference>
<name>A0ABV8VIY4_9NOCA</name>
<dbReference type="PRINTS" id="PR00377">
    <property type="entry name" value="IMPHPHTASES"/>
</dbReference>